<sequence>QAAQHSQSSEALQLAKPFGDGARRHSEPGSSADAPLDIREAENKPPSQPGPAPSRHGTVKTLAAKMAQLIGMDKAVKRPGSACTATPCRARDEDGVFDEALIRPSTVSEEYAARLSNICIQLFNKADSGAP</sequence>
<protein>
    <submittedName>
        <fullName evidence="2">Uncharacterized protein</fullName>
    </submittedName>
</protein>
<evidence type="ECO:0000256" key="1">
    <source>
        <dbReference type="SAM" id="MobiDB-lite"/>
    </source>
</evidence>
<reference evidence="2" key="1">
    <citation type="submission" date="2015-11" db="EMBL/GenBank/DDBJ databases">
        <title>De novo transcriptome assembly of four potential Pierce s Disease insect vectors from Arizona vineyards.</title>
        <authorList>
            <person name="Tassone E.E."/>
        </authorList>
    </citation>
    <scope>NUCLEOTIDE SEQUENCE</scope>
</reference>
<name>A0A1B6K6F8_9HEMI</name>
<feature type="compositionally biased region" description="Polar residues" evidence="1">
    <location>
        <begin position="1"/>
        <end position="11"/>
    </location>
</feature>
<dbReference type="EMBL" id="GECU01000963">
    <property type="protein sequence ID" value="JAT06744.1"/>
    <property type="molecule type" value="Transcribed_RNA"/>
</dbReference>
<dbReference type="AlphaFoldDB" id="A0A1B6K6F8"/>
<gene>
    <name evidence="2" type="ORF">g.1561</name>
</gene>
<feature type="non-terminal residue" evidence="2">
    <location>
        <position position="131"/>
    </location>
</feature>
<accession>A0A1B6K6F8</accession>
<proteinExistence type="predicted"/>
<organism evidence="2">
    <name type="scientific">Homalodisca liturata</name>
    <dbReference type="NCBI Taxonomy" id="320908"/>
    <lineage>
        <taxon>Eukaryota</taxon>
        <taxon>Metazoa</taxon>
        <taxon>Ecdysozoa</taxon>
        <taxon>Arthropoda</taxon>
        <taxon>Hexapoda</taxon>
        <taxon>Insecta</taxon>
        <taxon>Pterygota</taxon>
        <taxon>Neoptera</taxon>
        <taxon>Paraneoptera</taxon>
        <taxon>Hemiptera</taxon>
        <taxon>Auchenorrhyncha</taxon>
        <taxon>Membracoidea</taxon>
        <taxon>Cicadellidae</taxon>
        <taxon>Cicadellinae</taxon>
        <taxon>Proconiini</taxon>
        <taxon>Homalodisca</taxon>
    </lineage>
</organism>
<feature type="region of interest" description="Disordered" evidence="1">
    <location>
        <begin position="1"/>
        <end position="58"/>
    </location>
</feature>
<evidence type="ECO:0000313" key="2">
    <source>
        <dbReference type="EMBL" id="JAT06744.1"/>
    </source>
</evidence>
<feature type="non-terminal residue" evidence="2">
    <location>
        <position position="1"/>
    </location>
</feature>